<sequence length="147" mass="16572">MLQTAIFRFPVQGREVETLCLSETQGFEIMAATKLRCGWITFVAGIIVFTIPRSGVVIIATGTRAVKVLQVFEAGDRRIRELRAYGGEIQVQIKLHPIPPINIIFFFFNNIDTRIHRTKLITRLITNRPIRLVVTGLSATPAVLLRN</sequence>
<protein>
    <submittedName>
        <fullName evidence="1">Uncharacterized protein</fullName>
    </submittedName>
</protein>
<evidence type="ECO:0000313" key="2">
    <source>
        <dbReference type="Proteomes" id="UP000799753"/>
    </source>
</evidence>
<dbReference type="AlphaFoldDB" id="A0A6A6S435"/>
<keyword evidence="2" id="KW-1185">Reference proteome</keyword>
<accession>A0A6A6S435</accession>
<proteinExistence type="predicted"/>
<dbReference type="Proteomes" id="UP000799753">
    <property type="component" value="Unassembled WGS sequence"/>
</dbReference>
<gene>
    <name evidence="1" type="ORF">P280DRAFT_506381</name>
</gene>
<reference evidence="1" key="1">
    <citation type="journal article" date="2020" name="Stud. Mycol.">
        <title>101 Dothideomycetes genomes: a test case for predicting lifestyles and emergence of pathogens.</title>
        <authorList>
            <person name="Haridas S."/>
            <person name="Albert R."/>
            <person name="Binder M."/>
            <person name="Bloem J."/>
            <person name="Labutti K."/>
            <person name="Salamov A."/>
            <person name="Andreopoulos B."/>
            <person name="Baker S."/>
            <person name="Barry K."/>
            <person name="Bills G."/>
            <person name="Bluhm B."/>
            <person name="Cannon C."/>
            <person name="Castanera R."/>
            <person name="Culley D."/>
            <person name="Daum C."/>
            <person name="Ezra D."/>
            <person name="Gonzalez J."/>
            <person name="Henrissat B."/>
            <person name="Kuo A."/>
            <person name="Liang C."/>
            <person name="Lipzen A."/>
            <person name="Lutzoni F."/>
            <person name="Magnuson J."/>
            <person name="Mondo S."/>
            <person name="Nolan M."/>
            <person name="Ohm R."/>
            <person name="Pangilinan J."/>
            <person name="Park H.-J."/>
            <person name="Ramirez L."/>
            <person name="Alfaro M."/>
            <person name="Sun H."/>
            <person name="Tritt A."/>
            <person name="Yoshinaga Y."/>
            <person name="Zwiers L.-H."/>
            <person name="Turgeon B."/>
            <person name="Goodwin S."/>
            <person name="Spatafora J."/>
            <person name="Crous P."/>
            <person name="Grigoriev I."/>
        </authorList>
    </citation>
    <scope>NUCLEOTIDE SEQUENCE</scope>
    <source>
        <strain evidence="1">CBS 473.64</strain>
    </source>
</reference>
<dbReference type="EMBL" id="MU006782">
    <property type="protein sequence ID" value="KAF2641882.1"/>
    <property type="molecule type" value="Genomic_DNA"/>
</dbReference>
<organism evidence="1 2">
    <name type="scientific">Massarina eburnea CBS 473.64</name>
    <dbReference type="NCBI Taxonomy" id="1395130"/>
    <lineage>
        <taxon>Eukaryota</taxon>
        <taxon>Fungi</taxon>
        <taxon>Dikarya</taxon>
        <taxon>Ascomycota</taxon>
        <taxon>Pezizomycotina</taxon>
        <taxon>Dothideomycetes</taxon>
        <taxon>Pleosporomycetidae</taxon>
        <taxon>Pleosporales</taxon>
        <taxon>Massarineae</taxon>
        <taxon>Massarinaceae</taxon>
        <taxon>Massarina</taxon>
    </lineage>
</organism>
<name>A0A6A6S435_9PLEO</name>
<evidence type="ECO:0000313" key="1">
    <source>
        <dbReference type="EMBL" id="KAF2641882.1"/>
    </source>
</evidence>